<keyword evidence="7" id="KW-0408">Iron</keyword>
<keyword evidence="4" id="KW-0479">Metal-binding</keyword>
<feature type="region of interest" description="Disordered" evidence="9">
    <location>
        <begin position="1"/>
        <end position="22"/>
    </location>
</feature>
<feature type="domain" description="Dyp-type peroxidase C-terminal" evidence="12">
    <location>
        <begin position="247"/>
        <end position="439"/>
    </location>
</feature>
<dbReference type="GO" id="GO:0046872">
    <property type="term" value="F:metal ion binding"/>
    <property type="evidence" value="ECO:0007669"/>
    <property type="project" value="UniProtKB-KW"/>
</dbReference>
<dbReference type="InterPro" id="IPR048328">
    <property type="entry name" value="Dyp_perox_C"/>
</dbReference>
<dbReference type="Pfam" id="PF04261">
    <property type="entry name" value="Dyp_perox_N"/>
    <property type="match status" value="1"/>
</dbReference>
<feature type="compositionally biased region" description="Low complexity" evidence="9">
    <location>
        <begin position="1"/>
        <end position="19"/>
    </location>
</feature>
<dbReference type="GO" id="GO:0020037">
    <property type="term" value="F:heme binding"/>
    <property type="evidence" value="ECO:0007669"/>
    <property type="project" value="InterPro"/>
</dbReference>
<evidence type="ECO:0000259" key="12">
    <source>
        <dbReference type="Pfam" id="PF20628"/>
    </source>
</evidence>
<dbReference type="RefSeq" id="WP_163698178.1">
    <property type="nucleotide sequence ID" value="NZ_AP022595.1"/>
</dbReference>
<dbReference type="EMBL" id="AP022595">
    <property type="protein sequence ID" value="BBY59913.1"/>
    <property type="molecule type" value="Genomic_DNA"/>
</dbReference>
<evidence type="ECO:0000256" key="10">
    <source>
        <dbReference type="SAM" id="Phobius"/>
    </source>
</evidence>
<dbReference type="InterPro" id="IPR011008">
    <property type="entry name" value="Dimeric_a/b-barrel"/>
</dbReference>
<gene>
    <name evidence="13" type="ORF">MSAR_30490</name>
</gene>
<dbReference type="PROSITE" id="PS51404">
    <property type="entry name" value="DYP_PEROXIDASE"/>
    <property type="match status" value="1"/>
</dbReference>
<dbReference type="SUPFAM" id="SSF54909">
    <property type="entry name" value="Dimeric alpha+beta barrel"/>
    <property type="match status" value="1"/>
</dbReference>
<dbReference type="InterPro" id="IPR006311">
    <property type="entry name" value="TAT_signal"/>
</dbReference>
<dbReference type="GO" id="GO:0004601">
    <property type="term" value="F:peroxidase activity"/>
    <property type="evidence" value="ECO:0007669"/>
    <property type="project" value="UniProtKB-KW"/>
</dbReference>
<evidence type="ECO:0000256" key="9">
    <source>
        <dbReference type="SAM" id="MobiDB-lite"/>
    </source>
</evidence>
<keyword evidence="2 13" id="KW-0575">Peroxidase</keyword>
<dbReference type="AlphaFoldDB" id="A0A7I7ST59"/>
<comment type="cofactor">
    <cofactor evidence="1">
        <name>heme b</name>
        <dbReference type="ChEBI" id="CHEBI:60344"/>
    </cofactor>
</comment>
<dbReference type="NCBIfam" id="TIGR01413">
    <property type="entry name" value="Dyp_perox_fam"/>
    <property type="match status" value="1"/>
</dbReference>
<dbReference type="Proteomes" id="UP000466445">
    <property type="component" value="Chromosome"/>
</dbReference>
<keyword evidence="3" id="KW-0349">Heme</keyword>
<evidence type="ECO:0000259" key="11">
    <source>
        <dbReference type="Pfam" id="PF04261"/>
    </source>
</evidence>
<dbReference type="KEGG" id="msar:MSAR_30490"/>
<protein>
    <submittedName>
        <fullName evidence="13">Peroxidase</fullName>
    </submittedName>
</protein>
<keyword evidence="10" id="KW-0472">Membrane</keyword>
<reference evidence="13 14" key="1">
    <citation type="journal article" date="2019" name="Emerg. Microbes Infect.">
        <title>Comprehensive subspecies identification of 175 nontuberculous mycobacteria species based on 7547 genomic profiles.</title>
        <authorList>
            <person name="Matsumoto Y."/>
            <person name="Kinjo T."/>
            <person name="Motooka D."/>
            <person name="Nabeya D."/>
            <person name="Jung N."/>
            <person name="Uechi K."/>
            <person name="Horii T."/>
            <person name="Iida T."/>
            <person name="Fujita J."/>
            <person name="Nakamura S."/>
        </authorList>
    </citation>
    <scope>NUCLEOTIDE SEQUENCE [LARGE SCALE GENOMIC DNA]</scope>
    <source>
        <strain evidence="13 14">JCM 30395</strain>
    </source>
</reference>
<evidence type="ECO:0000256" key="5">
    <source>
        <dbReference type="ARBA" id="ARBA00022729"/>
    </source>
</evidence>
<keyword evidence="10" id="KW-1133">Transmembrane helix</keyword>
<keyword evidence="10" id="KW-0812">Transmembrane</keyword>
<dbReference type="GO" id="GO:0005829">
    <property type="term" value="C:cytosol"/>
    <property type="evidence" value="ECO:0007669"/>
    <property type="project" value="TreeGrafter"/>
</dbReference>
<evidence type="ECO:0000256" key="1">
    <source>
        <dbReference type="ARBA" id="ARBA00001970"/>
    </source>
</evidence>
<keyword evidence="6" id="KW-0560">Oxidoreductase</keyword>
<dbReference type="PANTHER" id="PTHR30521">
    <property type="entry name" value="DEFERROCHELATASE/PEROXIDASE"/>
    <property type="match status" value="1"/>
</dbReference>
<dbReference type="PROSITE" id="PS51318">
    <property type="entry name" value="TAT"/>
    <property type="match status" value="1"/>
</dbReference>
<organism evidence="13 14">
    <name type="scientific">Mycolicibacterium sarraceniae</name>
    <dbReference type="NCBI Taxonomy" id="1534348"/>
    <lineage>
        <taxon>Bacteria</taxon>
        <taxon>Bacillati</taxon>
        <taxon>Actinomycetota</taxon>
        <taxon>Actinomycetes</taxon>
        <taxon>Mycobacteriales</taxon>
        <taxon>Mycobacteriaceae</taxon>
        <taxon>Mycolicibacterium</taxon>
    </lineage>
</organism>
<evidence type="ECO:0000313" key="14">
    <source>
        <dbReference type="Proteomes" id="UP000466445"/>
    </source>
</evidence>
<evidence type="ECO:0000256" key="6">
    <source>
        <dbReference type="ARBA" id="ARBA00023002"/>
    </source>
</evidence>
<proteinExistence type="inferred from homology"/>
<evidence type="ECO:0000256" key="3">
    <source>
        <dbReference type="ARBA" id="ARBA00022617"/>
    </source>
</evidence>
<evidence type="ECO:0000256" key="7">
    <source>
        <dbReference type="ARBA" id="ARBA00023004"/>
    </source>
</evidence>
<dbReference type="InterPro" id="IPR006314">
    <property type="entry name" value="Dyp_peroxidase"/>
</dbReference>
<dbReference type="InterPro" id="IPR048327">
    <property type="entry name" value="Dyp_perox_N"/>
</dbReference>
<feature type="domain" description="Dyp-type peroxidase N-terminal" evidence="11">
    <location>
        <begin position="71"/>
        <end position="239"/>
    </location>
</feature>
<evidence type="ECO:0000313" key="13">
    <source>
        <dbReference type="EMBL" id="BBY59913.1"/>
    </source>
</evidence>
<evidence type="ECO:0000256" key="2">
    <source>
        <dbReference type="ARBA" id="ARBA00022559"/>
    </source>
</evidence>
<accession>A0A7I7ST59</accession>
<sequence>MTESPDAAPAADQPTQTEPARGRFSRRNLLHGGLFVGGAVVGAVGAATAGAAVRHAGLSSSDVEPFYGRHQGGIVTDTQQHTVIAAFDLNTDKRDHVVQVLRRWSDLAALLARGDSATIPIYDPPDVVNPYANTTAKSTTSDSLDTWQTGPNRLTVTIGFGRTLFLRNGIDRFGLRARLPDQLVELPHFPGDQLAAEQSEGDLLLHACGDDLQVVFHAVRSIARISPDIATLRWTQIGYSPSNAAGTPRNLMGFKDGTINSNAHPPADLNATLWAGNDGQDWMRDGSYLVYRRIRITLEHWDRLPVAAQEQVVGRQKVSGAPLGGQGEFDELKLDARDASGALHVPETSHVRLAAPETNNGAVIIRRAFSYNNGTTPFIERWPPWRQALEYDAGLLFLGYQKDPRTAFVPINSRLAINDALNQFTTHTASAVFALPSGAAGPGHWVGEELFA</sequence>
<feature type="transmembrane region" description="Helical" evidence="10">
    <location>
        <begin position="29"/>
        <end position="53"/>
    </location>
</feature>
<evidence type="ECO:0000256" key="4">
    <source>
        <dbReference type="ARBA" id="ARBA00022723"/>
    </source>
</evidence>
<keyword evidence="5" id="KW-0732">Signal</keyword>
<name>A0A7I7ST59_9MYCO</name>
<dbReference type="Pfam" id="PF20628">
    <property type="entry name" value="Dyp_perox_C"/>
    <property type="match status" value="1"/>
</dbReference>
<keyword evidence="14" id="KW-1185">Reference proteome</keyword>
<dbReference type="PANTHER" id="PTHR30521:SF4">
    <property type="entry name" value="DEFERROCHELATASE"/>
    <property type="match status" value="1"/>
</dbReference>
<comment type="similarity">
    <text evidence="8">Belongs to the DyP-type peroxidase family.</text>
</comment>
<evidence type="ECO:0000256" key="8">
    <source>
        <dbReference type="ARBA" id="ARBA00025737"/>
    </source>
</evidence>